<evidence type="ECO:0000313" key="5">
    <source>
        <dbReference type="Proteomes" id="UP001530315"/>
    </source>
</evidence>
<evidence type="ECO:0000313" key="4">
    <source>
        <dbReference type="EMBL" id="KAL3786293.1"/>
    </source>
</evidence>
<dbReference type="Gene3D" id="2.130.10.10">
    <property type="entry name" value="YVTN repeat-like/Quinoprotein amine dehydrogenase"/>
    <property type="match status" value="1"/>
</dbReference>
<reference evidence="4 5" key="1">
    <citation type="submission" date="2024-10" db="EMBL/GenBank/DDBJ databases">
        <title>Updated reference genomes for cyclostephanoid diatoms.</title>
        <authorList>
            <person name="Roberts W.R."/>
            <person name="Alverson A.J."/>
        </authorList>
    </citation>
    <scope>NUCLEOTIDE SEQUENCE [LARGE SCALE GENOMIC DNA]</scope>
    <source>
        <strain evidence="4 5">AJA276-08</strain>
    </source>
</reference>
<sequence>MIQLPRRSACRSALVTGDDGGTVDARMCGGRRRNNGIGGGNDVDVGGNNPFDGLMRPPYGCVQQWKVNRDYISDLTSDDDGNTIFATSGDGTLSVFDVRYAARGGGGGGVTSSRSVMIAQQSAIDERRRGSNNINNDKTWETSGYAKSDEMEDELLSVVLMKNSQKLLVGTQDGTLCLYSYGKWEDMSDRYPGHPHSIDALLKVDEDTVLTGSSDGLIRAVQLLPNALLGVLGSHDGFPVEGLGWSAGREMTKSDSPSHIRI</sequence>
<comment type="caution">
    <text evidence="4">The sequence shown here is derived from an EMBL/GenBank/DDBJ whole genome shotgun (WGS) entry which is preliminary data.</text>
</comment>
<dbReference type="SMART" id="SM00320">
    <property type="entry name" value="WD40"/>
    <property type="match status" value="2"/>
</dbReference>
<organism evidence="4 5">
    <name type="scientific">Stephanodiscus triporus</name>
    <dbReference type="NCBI Taxonomy" id="2934178"/>
    <lineage>
        <taxon>Eukaryota</taxon>
        <taxon>Sar</taxon>
        <taxon>Stramenopiles</taxon>
        <taxon>Ochrophyta</taxon>
        <taxon>Bacillariophyta</taxon>
        <taxon>Coscinodiscophyceae</taxon>
        <taxon>Thalassiosirophycidae</taxon>
        <taxon>Stephanodiscales</taxon>
        <taxon>Stephanodiscaceae</taxon>
        <taxon>Stephanodiscus</taxon>
    </lineage>
</organism>
<evidence type="ECO:0000256" key="1">
    <source>
        <dbReference type="ARBA" id="ARBA00007625"/>
    </source>
</evidence>
<dbReference type="InterPro" id="IPR050505">
    <property type="entry name" value="WDR55/POC1"/>
</dbReference>
<proteinExistence type="inferred from homology"/>
<keyword evidence="2" id="KW-0853">WD repeat</keyword>
<dbReference type="PANTHER" id="PTHR44019">
    <property type="entry name" value="WD REPEAT-CONTAINING PROTEIN 55"/>
    <property type="match status" value="1"/>
</dbReference>
<dbReference type="EMBL" id="JALLAZ020000838">
    <property type="protein sequence ID" value="KAL3786293.1"/>
    <property type="molecule type" value="Genomic_DNA"/>
</dbReference>
<evidence type="ECO:0008006" key="6">
    <source>
        <dbReference type="Google" id="ProtNLM"/>
    </source>
</evidence>
<dbReference type="SUPFAM" id="SSF50978">
    <property type="entry name" value="WD40 repeat-like"/>
    <property type="match status" value="1"/>
</dbReference>
<dbReference type="Pfam" id="PF00400">
    <property type="entry name" value="WD40"/>
    <property type="match status" value="1"/>
</dbReference>
<protein>
    <recommendedName>
        <fullName evidence="6">WD repeat-containing protein 55 homolog</fullName>
    </recommendedName>
</protein>
<evidence type="ECO:0000256" key="2">
    <source>
        <dbReference type="ARBA" id="ARBA00022574"/>
    </source>
</evidence>
<keyword evidence="3" id="KW-0677">Repeat</keyword>
<name>A0ABD3PE10_9STRA</name>
<keyword evidence="5" id="KW-1185">Reference proteome</keyword>
<evidence type="ECO:0000256" key="3">
    <source>
        <dbReference type="ARBA" id="ARBA00022737"/>
    </source>
</evidence>
<comment type="similarity">
    <text evidence="1">Belongs to the WD repeat WDR55 family.</text>
</comment>
<dbReference type="AlphaFoldDB" id="A0ABD3PE10"/>
<accession>A0ABD3PE10</accession>
<dbReference type="InterPro" id="IPR036322">
    <property type="entry name" value="WD40_repeat_dom_sf"/>
</dbReference>
<dbReference type="InterPro" id="IPR015943">
    <property type="entry name" value="WD40/YVTN_repeat-like_dom_sf"/>
</dbReference>
<dbReference type="InterPro" id="IPR001680">
    <property type="entry name" value="WD40_rpt"/>
</dbReference>
<gene>
    <name evidence="4" type="ORF">ACHAW5_005666</name>
</gene>
<dbReference type="Proteomes" id="UP001530315">
    <property type="component" value="Unassembled WGS sequence"/>
</dbReference>
<dbReference type="PANTHER" id="PTHR44019:SF20">
    <property type="entry name" value="WD REPEAT-CONTAINING PROTEIN 55"/>
    <property type="match status" value="1"/>
</dbReference>